<feature type="region of interest" description="Disordered" evidence="1">
    <location>
        <begin position="38"/>
        <end position="94"/>
    </location>
</feature>
<feature type="compositionally biased region" description="Gly residues" evidence="1">
    <location>
        <begin position="125"/>
        <end position="140"/>
    </location>
</feature>
<organism evidence="2 3">
    <name type="scientific">Rhizophlyctis rosea</name>
    <dbReference type="NCBI Taxonomy" id="64517"/>
    <lineage>
        <taxon>Eukaryota</taxon>
        <taxon>Fungi</taxon>
        <taxon>Fungi incertae sedis</taxon>
        <taxon>Chytridiomycota</taxon>
        <taxon>Chytridiomycota incertae sedis</taxon>
        <taxon>Chytridiomycetes</taxon>
        <taxon>Rhizophlyctidales</taxon>
        <taxon>Rhizophlyctidaceae</taxon>
        <taxon>Rhizophlyctis</taxon>
    </lineage>
</organism>
<keyword evidence="3" id="KW-1185">Reference proteome</keyword>
<gene>
    <name evidence="2" type="ORF">HK097_003911</name>
</gene>
<reference evidence="2" key="1">
    <citation type="submission" date="2020-05" db="EMBL/GenBank/DDBJ databases">
        <title>Phylogenomic resolution of chytrid fungi.</title>
        <authorList>
            <person name="Stajich J.E."/>
            <person name="Amses K."/>
            <person name="Simmons R."/>
            <person name="Seto K."/>
            <person name="Myers J."/>
            <person name="Bonds A."/>
            <person name="Quandt C.A."/>
            <person name="Barry K."/>
            <person name="Liu P."/>
            <person name="Grigoriev I."/>
            <person name="Longcore J.E."/>
            <person name="James T.Y."/>
        </authorList>
    </citation>
    <scope>NUCLEOTIDE SEQUENCE</scope>
    <source>
        <strain evidence="2">JEL0318</strain>
    </source>
</reference>
<comment type="caution">
    <text evidence="2">The sequence shown here is derived from an EMBL/GenBank/DDBJ whole genome shotgun (WGS) entry which is preliminary data.</text>
</comment>
<sequence>MLGTHHSKQKPLLVKNIKATSVSSTAQNNYPQGITAIRKPKSESLTSALNTKTATTTTTTTKSMAVTKPLTNTTATTKTSSLKASKPSKPTPLAAEAIDIEKGVGDMELDVDVVLGPAVVAGAEHGGGFEDGATVGGGGGLEDDDECVAMEIDV</sequence>
<evidence type="ECO:0000256" key="1">
    <source>
        <dbReference type="SAM" id="MobiDB-lite"/>
    </source>
</evidence>
<accession>A0AAD5SEG7</accession>
<name>A0AAD5SEG7_9FUNG</name>
<protein>
    <submittedName>
        <fullName evidence="2">Uncharacterized protein</fullName>
    </submittedName>
</protein>
<dbReference type="Proteomes" id="UP001212841">
    <property type="component" value="Unassembled WGS sequence"/>
</dbReference>
<dbReference type="AlphaFoldDB" id="A0AAD5SEG7"/>
<evidence type="ECO:0000313" key="2">
    <source>
        <dbReference type="EMBL" id="KAJ3053584.1"/>
    </source>
</evidence>
<proteinExistence type="predicted"/>
<evidence type="ECO:0000313" key="3">
    <source>
        <dbReference type="Proteomes" id="UP001212841"/>
    </source>
</evidence>
<feature type="region of interest" description="Disordered" evidence="1">
    <location>
        <begin position="125"/>
        <end position="144"/>
    </location>
</feature>
<dbReference type="EMBL" id="JADGJD010000197">
    <property type="protein sequence ID" value="KAJ3053584.1"/>
    <property type="molecule type" value="Genomic_DNA"/>
</dbReference>
<feature type="compositionally biased region" description="Low complexity" evidence="1">
    <location>
        <begin position="44"/>
        <end position="94"/>
    </location>
</feature>